<evidence type="ECO:0000313" key="2">
    <source>
        <dbReference type="Proteomes" id="UP001140234"/>
    </source>
</evidence>
<proteinExistence type="predicted"/>
<reference evidence="1" key="1">
    <citation type="submission" date="2022-07" db="EMBL/GenBank/DDBJ databases">
        <title>Phylogenomic reconstructions and comparative analyses of Kickxellomycotina fungi.</title>
        <authorList>
            <person name="Reynolds N.K."/>
            <person name="Stajich J.E."/>
            <person name="Barry K."/>
            <person name="Grigoriev I.V."/>
            <person name="Crous P."/>
            <person name="Smith M.E."/>
        </authorList>
    </citation>
    <scope>NUCLEOTIDE SEQUENCE</scope>
    <source>
        <strain evidence="1">CBS 109366</strain>
    </source>
</reference>
<accession>A0ACC1JM70</accession>
<name>A0ACC1JM70_9FUNG</name>
<protein>
    <submittedName>
        <fullName evidence="1">Uncharacterized protein</fullName>
    </submittedName>
</protein>
<evidence type="ECO:0000313" key="1">
    <source>
        <dbReference type="EMBL" id="KAJ2763052.1"/>
    </source>
</evidence>
<sequence>MAGPGGIGPQIPPEVAARLGIRTGGTLECAEPSAPSRAHRTIGPAMPPGADVQPPASPADSGSEGEEEAAVGPAAELAGCSAGQARQQTLSRLEAQMERSSGGSAADEPSSGGRGEWMLVPPTRKGGDGLFDESWTQTPEERARQAAKRRTQPQQPAEEDTPAARRAQAEDADKAKWVDEFNRANRPKSLLEMHRESQHAARHPRRARDARSQPSADHRRNDRHDRDRQRAVLDAMGALGDKYAPGKSGSFM</sequence>
<dbReference type="EMBL" id="JANBUJ010002825">
    <property type="protein sequence ID" value="KAJ2763052.1"/>
    <property type="molecule type" value="Genomic_DNA"/>
</dbReference>
<organism evidence="1 2">
    <name type="scientific">Coemansia nantahalensis</name>
    <dbReference type="NCBI Taxonomy" id="2789366"/>
    <lineage>
        <taxon>Eukaryota</taxon>
        <taxon>Fungi</taxon>
        <taxon>Fungi incertae sedis</taxon>
        <taxon>Zoopagomycota</taxon>
        <taxon>Kickxellomycotina</taxon>
        <taxon>Kickxellomycetes</taxon>
        <taxon>Kickxellales</taxon>
        <taxon>Kickxellaceae</taxon>
        <taxon>Coemansia</taxon>
    </lineage>
</organism>
<comment type="caution">
    <text evidence="1">The sequence shown here is derived from an EMBL/GenBank/DDBJ whole genome shotgun (WGS) entry which is preliminary data.</text>
</comment>
<gene>
    <name evidence="1" type="ORF">IWQ57_005650</name>
</gene>
<dbReference type="Proteomes" id="UP001140234">
    <property type="component" value="Unassembled WGS sequence"/>
</dbReference>
<keyword evidence="2" id="KW-1185">Reference proteome</keyword>